<name>A0A5C3Q4K5_9AGAR</name>
<evidence type="ECO:0000313" key="4">
    <source>
        <dbReference type="Proteomes" id="UP000305067"/>
    </source>
</evidence>
<gene>
    <name evidence="3" type="ORF">BDV98DRAFT_597148</name>
</gene>
<accession>A0A5C3Q4K5</accession>
<proteinExistence type="predicted"/>
<feature type="transmembrane region" description="Helical" evidence="2">
    <location>
        <begin position="20"/>
        <end position="39"/>
    </location>
</feature>
<evidence type="ECO:0000256" key="2">
    <source>
        <dbReference type="SAM" id="Phobius"/>
    </source>
</evidence>
<reference evidence="3 4" key="1">
    <citation type="journal article" date="2019" name="Nat. Ecol. Evol.">
        <title>Megaphylogeny resolves global patterns of mushroom evolution.</title>
        <authorList>
            <person name="Varga T."/>
            <person name="Krizsan K."/>
            <person name="Foldi C."/>
            <person name="Dima B."/>
            <person name="Sanchez-Garcia M."/>
            <person name="Sanchez-Ramirez S."/>
            <person name="Szollosi G.J."/>
            <person name="Szarkandi J.G."/>
            <person name="Papp V."/>
            <person name="Albert L."/>
            <person name="Andreopoulos W."/>
            <person name="Angelini C."/>
            <person name="Antonin V."/>
            <person name="Barry K.W."/>
            <person name="Bougher N.L."/>
            <person name="Buchanan P."/>
            <person name="Buyck B."/>
            <person name="Bense V."/>
            <person name="Catcheside P."/>
            <person name="Chovatia M."/>
            <person name="Cooper J."/>
            <person name="Damon W."/>
            <person name="Desjardin D."/>
            <person name="Finy P."/>
            <person name="Geml J."/>
            <person name="Haridas S."/>
            <person name="Hughes K."/>
            <person name="Justo A."/>
            <person name="Karasinski D."/>
            <person name="Kautmanova I."/>
            <person name="Kiss B."/>
            <person name="Kocsube S."/>
            <person name="Kotiranta H."/>
            <person name="LaButti K.M."/>
            <person name="Lechner B.E."/>
            <person name="Liimatainen K."/>
            <person name="Lipzen A."/>
            <person name="Lukacs Z."/>
            <person name="Mihaltcheva S."/>
            <person name="Morgado L.N."/>
            <person name="Niskanen T."/>
            <person name="Noordeloos M.E."/>
            <person name="Ohm R.A."/>
            <person name="Ortiz-Santana B."/>
            <person name="Ovrebo C."/>
            <person name="Racz N."/>
            <person name="Riley R."/>
            <person name="Savchenko A."/>
            <person name="Shiryaev A."/>
            <person name="Soop K."/>
            <person name="Spirin V."/>
            <person name="Szebenyi C."/>
            <person name="Tomsovsky M."/>
            <person name="Tulloss R.E."/>
            <person name="Uehling J."/>
            <person name="Grigoriev I.V."/>
            <person name="Vagvolgyi C."/>
            <person name="Papp T."/>
            <person name="Martin F.M."/>
            <person name="Miettinen O."/>
            <person name="Hibbett D.S."/>
            <person name="Nagy L.G."/>
        </authorList>
    </citation>
    <scope>NUCLEOTIDE SEQUENCE [LARGE SCALE GENOMIC DNA]</scope>
    <source>
        <strain evidence="3 4">CBS 309.79</strain>
    </source>
</reference>
<protein>
    <submittedName>
        <fullName evidence="3">Uncharacterized protein</fullName>
    </submittedName>
</protein>
<feature type="region of interest" description="Disordered" evidence="1">
    <location>
        <begin position="94"/>
        <end position="128"/>
    </location>
</feature>
<dbReference type="AlphaFoldDB" id="A0A5C3Q4K5"/>
<dbReference type="EMBL" id="ML178853">
    <property type="protein sequence ID" value="TFK96892.1"/>
    <property type="molecule type" value="Genomic_DNA"/>
</dbReference>
<keyword evidence="2" id="KW-0472">Membrane</keyword>
<keyword evidence="4" id="KW-1185">Reference proteome</keyword>
<keyword evidence="2" id="KW-1133">Transmembrane helix</keyword>
<keyword evidence="2" id="KW-0812">Transmembrane</keyword>
<dbReference type="Proteomes" id="UP000305067">
    <property type="component" value="Unassembled WGS sequence"/>
</dbReference>
<organism evidence="3 4">
    <name type="scientific">Pterulicium gracile</name>
    <dbReference type="NCBI Taxonomy" id="1884261"/>
    <lineage>
        <taxon>Eukaryota</taxon>
        <taxon>Fungi</taxon>
        <taxon>Dikarya</taxon>
        <taxon>Basidiomycota</taxon>
        <taxon>Agaricomycotina</taxon>
        <taxon>Agaricomycetes</taxon>
        <taxon>Agaricomycetidae</taxon>
        <taxon>Agaricales</taxon>
        <taxon>Pleurotineae</taxon>
        <taxon>Pterulaceae</taxon>
        <taxon>Pterulicium</taxon>
    </lineage>
</organism>
<evidence type="ECO:0000313" key="3">
    <source>
        <dbReference type="EMBL" id="TFK96892.1"/>
    </source>
</evidence>
<evidence type="ECO:0000256" key="1">
    <source>
        <dbReference type="SAM" id="MobiDB-lite"/>
    </source>
</evidence>
<sequence length="128" mass="14031">MVDIPEPSPGKKPQPIGGDYPVTLPVVTIAVLCFLFILYRRAAAIRQVIAVKLRSIRGEGAVRLSVDGPSSMEFLADDYIYDEDVERLQDPAERLRMAASPPTVRTDGVEGVDPWGQRPPRTLGEAQS</sequence>
<dbReference type="OrthoDB" id="3198959at2759"/>